<name>A0A7W6JX47_9SPHN</name>
<keyword evidence="1" id="KW-0732">Signal</keyword>
<dbReference type="Gene3D" id="2.180.10.10">
    <property type="entry name" value="RHS repeat-associated core"/>
    <property type="match status" value="1"/>
</dbReference>
<accession>A0A7W6JX47</accession>
<evidence type="ECO:0008006" key="4">
    <source>
        <dbReference type="Google" id="ProtNLM"/>
    </source>
</evidence>
<dbReference type="AlphaFoldDB" id="A0A7W6JX47"/>
<keyword evidence="3" id="KW-1185">Reference proteome</keyword>
<feature type="chain" id="PRO_5031371995" description="YD repeat-containing protein" evidence="1">
    <location>
        <begin position="26"/>
        <end position="78"/>
    </location>
</feature>
<evidence type="ECO:0000256" key="1">
    <source>
        <dbReference type="SAM" id="SignalP"/>
    </source>
</evidence>
<dbReference type="Proteomes" id="UP000557392">
    <property type="component" value="Unassembled WGS sequence"/>
</dbReference>
<organism evidence="2 3">
    <name type="scientific">Sphingomonas kyeonggiensis</name>
    <dbReference type="NCBI Taxonomy" id="1268553"/>
    <lineage>
        <taxon>Bacteria</taxon>
        <taxon>Pseudomonadati</taxon>
        <taxon>Pseudomonadota</taxon>
        <taxon>Alphaproteobacteria</taxon>
        <taxon>Sphingomonadales</taxon>
        <taxon>Sphingomonadaceae</taxon>
        <taxon>Sphingomonas</taxon>
    </lineage>
</organism>
<evidence type="ECO:0000313" key="2">
    <source>
        <dbReference type="EMBL" id="MBB4100055.1"/>
    </source>
</evidence>
<gene>
    <name evidence="2" type="ORF">GGR46_003627</name>
</gene>
<evidence type="ECO:0000313" key="3">
    <source>
        <dbReference type="Proteomes" id="UP000557392"/>
    </source>
</evidence>
<comment type="caution">
    <text evidence="2">The sequence shown here is derived from an EMBL/GenBank/DDBJ whole genome shotgun (WGS) entry which is preliminary data.</text>
</comment>
<reference evidence="2 3" key="1">
    <citation type="submission" date="2020-08" db="EMBL/GenBank/DDBJ databases">
        <title>Genomic Encyclopedia of Type Strains, Phase IV (KMG-IV): sequencing the most valuable type-strain genomes for metagenomic binning, comparative biology and taxonomic classification.</title>
        <authorList>
            <person name="Goeker M."/>
        </authorList>
    </citation>
    <scope>NUCLEOTIDE SEQUENCE [LARGE SCALE GENOMIC DNA]</scope>
    <source>
        <strain evidence="2 3">DSM 101806</strain>
    </source>
</reference>
<protein>
    <recommendedName>
        <fullName evidence="4">YD repeat-containing protein</fullName>
    </recommendedName>
</protein>
<feature type="signal peptide" evidence="1">
    <location>
        <begin position="1"/>
        <end position="25"/>
    </location>
</feature>
<dbReference type="EMBL" id="JACIEH010000003">
    <property type="protein sequence ID" value="MBB4100055.1"/>
    <property type="molecule type" value="Genomic_DNA"/>
</dbReference>
<proteinExistence type="predicted"/>
<sequence>MRYLKQLALPVSFIALGIATLSATASSSPMNETVNYTYDELGRLVKVENSGSVNNNVVSNYAYDKAGNRTNVKVTGAP</sequence>
<dbReference type="RefSeq" id="WP_184000139.1">
    <property type="nucleotide sequence ID" value="NZ_JACIEH010000003.1"/>
</dbReference>